<reference evidence="5" key="1">
    <citation type="journal article" date="2022" name="IScience">
        <title>Evolution of zygomycete secretomes and the origins of terrestrial fungal ecologies.</title>
        <authorList>
            <person name="Chang Y."/>
            <person name="Wang Y."/>
            <person name="Mondo S."/>
            <person name="Ahrendt S."/>
            <person name="Andreopoulos W."/>
            <person name="Barry K."/>
            <person name="Beard J."/>
            <person name="Benny G.L."/>
            <person name="Blankenship S."/>
            <person name="Bonito G."/>
            <person name="Cuomo C."/>
            <person name="Desiro A."/>
            <person name="Gervers K.A."/>
            <person name="Hundley H."/>
            <person name="Kuo A."/>
            <person name="LaButti K."/>
            <person name="Lang B.F."/>
            <person name="Lipzen A."/>
            <person name="O'Donnell K."/>
            <person name="Pangilinan J."/>
            <person name="Reynolds N."/>
            <person name="Sandor L."/>
            <person name="Smith M.E."/>
            <person name="Tsang A."/>
            <person name="Grigoriev I.V."/>
            <person name="Stajich J.E."/>
            <person name="Spatafora J.W."/>
        </authorList>
    </citation>
    <scope>NUCLEOTIDE SEQUENCE</scope>
    <source>
        <strain evidence="5">RSA 2281</strain>
    </source>
</reference>
<name>A0AAD5PEJ0_9FUNG</name>
<dbReference type="SMART" id="SM00543">
    <property type="entry name" value="MIF4G"/>
    <property type="match status" value="1"/>
</dbReference>
<evidence type="ECO:0000256" key="1">
    <source>
        <dbReference type="ARBA" id="ARBA00005775"/>
    </source>
</evidence>
<dbReference type="InterPro" id="IPR003890">
    <property type="entry name" value="MIF4G-like_typ-3"/>
</dbReference>
<evidence type="ECO:0000259" key="4">
    <source>
        <dbReference type="SMART" id="SM00543"/>
    </source>
</evidence>
<dbReference type="InterPro" id="IPR016024">
    <property type="entry name" value="ARM-type_fold"/>
</dbReference>
<evidence type="ECO:0000313" key="6">
    <source>
        <dbReference type="Proteomes" id="UP001209540"/>
    </source>
</evidence>
<keyword evidence="2" id="KW-0396">Initiation factor</keyword>
<sequence>IEPKIKGLLNKLSSVNFDSISNQIWDIAKESNTTLKTVVRMIFHKACDEPTFATNWAKLCKKLHDTLSTYPDASTIQDPTIMKKGNNNNNDNDEQQPASGIYLYRCYLLNKCQEQFELGWSTDVETMEMFSDAYYACMKQKRQGLGLVVFIGELYKQDMLLSRTVCQCLSRLIKEKEKVTDEDLETVCKLLMTVGPSFDTSYQTKFWLNIYIKRLEDVTKDNKNLSTRVKFKVMVCITHLYFF</sequence>
<dbReference type="Gene3D" id="1.25.40.180">
    <property type="match status" value="1"/>
</dbReference>
<organism evidence="5 6">
    <name type="scientific">Phascolomyces articulosus</name>
    <dbReference type="NCBI Taxonomy" id="60185"/>
    <lineage>
        <taxon>Eukaryota</taxon>
        <taxon>Fungi</taxon>
        <taxon>Fungi incertae sedis</taxon>
        <taxon>Mucoromycota</taxon>
        <taxon>Mucoromycotina</taxon>
        <taxon>Mucoromycetes</taxon>
        <taxon>Mucorales</taxon>
        <taxon>Lichtheimiaceae</taxon>
        <taxon>Phascolomyces</taxon>
    </lineage>
</organism>
<dbReference type="SUPFAM" id="SSF48371">
    <property type="entry name" value="ARM repeat"/>
    <property type="match status" value="1"/>
</dbReference>
<dbReference type="GO" id="GO:0003729">
    <property type="term" value="F:mRNA binding"/>
    <property type="evidence" value="ECO:0007669"/>
    <property type="project" value="TreeGrafter"/>
</dbReference>
<feature type="domain" description="MIF4G" evidence="4">
    <location>
        <begin position="2"/>
        <end position="243"/>
    </location>
</feature>
<comment type="similarity">
    <text evidence="1">Belongs to the eukaryotic initiation factor 4G family.</text>
</comment>
<dbReference type="PANTHER" id="PTHR23253:SF9">
    <property type="entry name" value="EUKARYOTIC TRANSLATION INITIATION FACTOR 4 GAMMA 2"/>
    <property type="match status" value="1"/>
</dbReference>
<comment type="caution">
    <text evidence="5">The sequence shown here is derived from an EMBL/GenBank/DDBJ whole genome shotgun (WGS) entry which is preliminary data.</text>
</comment>
<dbReference type="GO" id="GO:0016281">
    <property type="term" value="C:eukaryotic translation initiation factor 4F complex"/>
    <property type="evidence" value="ECO:0007669"/>
    <property type="project" value="TreeGrafter"/>
</dbReference>
<dbReference type="Pfam" id="PF02854">
    <property type="entry name" value="MIF4G"/>
    <property type="match status" value="1"/>
</dbReference>
<proteinExistence type="inferred from homology"/>
<accession>A0AAD5PEJ0</accession>
<protein>
    <submittedName>
        <fullName evidence="5">Armadillo-type protein</fullName>
    </submittedName>
</protein>
<dbReference type="PANTHER" id="PTHR23253">
    <property type="entry name" value="EUKARYOTIC TRANSLATION INITIATION FACTOR 4 GAMMA"/>
    <property type="match status" value="1"/>
</dbReference>
<evidence type="ECO:0000313" key="5">
    <source>
        <dbReference type="EMBL" id="KAI9264144.1"/>
    </source>
</evidence>
<keyword evidence="3" id="KW-0648">Protein biosynthesis</keyword>
<keyword evidence="6" id="KW-1185">Reference proteome</keyword>
<evidence type="ECO:0000256" key="3">
    <source>
        <dbReference type="ARBA" id="ARBA00022917"/>
    </source>
</evidence>
<dbReference type="EMBL" id="JAIXMP010000012">
    <property type="protein sequence ID" value="KAI9264144.1"/>
    <property type="molecule type" value="Genomic_DNA"/>
</dbReference>
<dbReference type="AlphaFoldDB" id="A0AAD5PEJ0"/>
<dbReference type="GO" id="GO:0003743">
    <property type="term" value="F:translation initiation factor activity"/>
    <property type="evidence" value="ECO:0007669"/>
    <property type="project" value="UniProtKB-KW"/>
</dbReference>
<reference evidence="5" key="2">
    <citation type="submission" date="2023-02" db="EMBL/GenBank/DDBJ databases">
        <authorList>
            <consortium name="DOE Joint Genome Institute"/>
            <person name="Mondo S.J."/>
            <person name="Chang Y."/>
            <person name="Wang Y."/>
            <person name="Ahrendt S."/>
            <person name="Andreopoulos W."/>
            <person name="Barry K."/>
            <person name="Beard J."/>
            <person name="Benny G.L."/>
            <person name="Blankenship S."/>
            <person name="Bonito G."/>
            <person name="Cuomo C."/>
            <person name="Desiro A."/>
            <person name="Gervers K.A."/>
            <person name="Hundley H."/>
            <person name="Kuo A."/>
            <person name="LaButti K."/>
            <person name="Lang B.F."/>
            <person name="Lipzen A."/>
            <person name="O'Donnell K."/>
            <person name="Pangilinan J."/>
            <person name="Reynolds N."/>
            <person name="Sandor L."/>
            <person name="Smith M.W."/>
            <person name="Tsang A."/>
            <person name="Grigoriev I.V."/>
            <person name="Stajich J.E."/>
            <person name="Spatafora J.W."/>
        </authorList>
    </citation>
    <scope>NUCLEOTIDE SEQUENCE</scope>
    <source>
        <strain evidence="5">RSA 2281</strain>
    </source>
</reference>
<feature type="non-terminal residue" evidence="5">
    <location>
        <position position="1"/>
    </location>
</feature>
<evidence type="ECO:0000256" key="2">
    <source>
        <dbReference type="ARBA" id="ARBA00022540"/>
    </source>
</evidence>
<gene>
    <name evidence="5" type="ORF">BDA99DRAFT_437770</name>
</gene>
<dbReference type="Proteomes" id="UP001209540">
    <property type="component" value="Unassembled WGS sequence"/>
</dbReference>